<reference evidence="7" key="1">
    <citation type="submission" date="2023-07" db="EMBL/GenBank/DDBJ databases">
        <title>Between Cages and Wild: Unraveling the Impact of Captivity on Animal Microbiomes and Antimicrobial Resistance.</title>
        <authorList>
            <person name="Schmartz G.P."/>
            <person name="Rehner J."/>
            <person name="Schuff M.J."/>
            <person name="Becker S.L."/>
            <person name="Kravczyk M."/>
            <person name="Gurevich A."/>
            <person name="Francke R."/>
            <person name="Mueller R."/>
            <person name="Keller V."/>
            <person name="Keller A."/>
        </authorList>
    </citation>
    <scope>NUCLEOTIDE SEQUENCE</scope>
    <source>
        <strain evidence="7">S39M_St_73</strain>
    </source>
</reference>
<dbReference type="PIRSF" id="PIRSF035875">
    <property type="entry name" value="RNase_BN"/>
    <property type="match status" value="1"/>
</dbReference>
<evidence type="ECO:0000256" key="3">
    <source>
        <dbReference type="ARBA" id="ARBA00022692"/>
    </source>
</evidence>
<dbReference type="EMBL" id="JAUNQW010000005">
    <property type="protein sequence ID" value="MDO5457104.1"/>
    <property type="molecule type" value="Genomic_DNA"/>
</dbReference>
<protein>
    <submittedName>
        <fullName evidence="7">YihY/virulence factor BrkB family protein</fullName>
    </submittedName>
</protein>
<organism evidence="7 8">
    <name type="scientific">Atopococcus tabaci</name>
    <dbReference type="NCBI Taxonomy" id="269774"/>
    <lineage>
        <taxon>Bacteria</taxon>
        <taxon>Bacillati</taxon>
        <taxon>Bacillota</taxon>
        <taxon>Bacilli</taxon>
        <taxon>Lactobacillales</taxon>
        <taxon>Carnobacteriaceae</taxon>
        <taxon>Atopococcus</taxon>
    </lineage>
</organism>
<feature type="transmembrane region" description="Helical" evidence="6">
    <location>
        <begin position="133"/>
        <end position="160"/>
    </location>
</feature>
<keyword evidence="5 6" id="KW-0472">Membrane</keyword>
<evidence type="ECO:0000256" key="5">
    <source>
        <dbReference type="ARBA" id="ARBA00023136"/>
    </source>
</evidence>
<evidence type="ECO:0000256" key="6">
    <source>
        <dbReference type="SAM" id="Phobius"/>
    </source>
</evidence>
<keyword evidence="4 6" id="KW-1133">Transmembrane helix</keyword>
<dbReference type="PANTHER" id="PTHR30213">
    <property type="entry name" value="INNER MEMBRANE PROTEIN YHJD"/>
    <property type="match status" value="1"/>
</dbReference>
<evidence type="ECO:0000313" key="7">
    <source>
        <dbReference type="EMBL" id="MDO5457104.1"/>
    </source>
</evidence>
<feature type="transmembrane region" description="Helical" evidence="6">
    <location>
        <begin position="215"/>
        <end position="235"/>
    </location>
</feature>
<comment type="caution">
    <text evidence="7">The sequence shown here is derived from an EMBL/GenBank/DDBJ whole genome shotgun (WGS) entry which is preliminary data.</text>
</comment>
<dbReference type="GO" id="GO:0005886">
    <property type="term" value="C:plasma membrane"/>
    <property type="evidence" value="ECO:0007669"/>
    <property type="project" value="UniProtKB-SubCell"/>
</dbReference>
<keyword evidence="8" id="KW-1185">Reference proteome</keyword>
<feature type="transmembrane region" description="Helical" evidence="6">
    <location>
        <begin position="95"/>
        <end position="112"/>
    </location>
</feature>
<feature type="transmembrane region" description="Helical" evidence="6">
    <location>
        <begin position="36"/>
        <end position="58"/>
    </location>
</feature>
<proteinExistence type="predicted"/>
<accession>A0AA43UBV1</accession>
<dbReference type="Proteomes" id="UP001171751">
    <property type="component" value="Unassembled WGS sequence"/>
</dbReference>
<feature type="transmembrane region" description="Helical" evidence="6">
    <location>
        <begin position="247"/>
        <end position="272"/>
    </location>
</feature>
<dbReference type="Pfam" id="PF03631">
    <property type="entry name" value="Virul_fac_BrkB"/>
    <property type="match status" value="1"/>
</dbReference>
<evidence type="ECO:0000256" key="2">
    <source>
        <dbReference type="ARBA" id="ARBA00022475"/>
    </source>
</evidence>
<dbReference type="AlphaFoldDB" id="A0AA43UBV1"/>
<sequence length="333" mass="37307">MATVSKEKKTDKWIRFVKIFIANWGRSTIPQNAAQTTYYALLSLFPLLLVIANIIPLFPIDLQELLLTLDGVLPEDIYQIIAPILVDYLNSTSGGVLSIGVITAIWSSSVLINSLRFVLNDVYDVEDTNESALLGRIIAPLIMVLLILIAMVLGIVFIFGEQILNFIKGLLEIELGFIDTFIALRWPVSLLVLFTVFVFLYQLIPDHDLKIRDGLPGALFTSVVFILLSELFTLYTQFSGSSDAGNAAIGTVLVLMLYMYFVSIIILVGGLLNSVIYEFRHHQSVREDKLQEVEGESDSKLSQMSFLDGQPILLHEVKKIYPTEELLEELEDT</sequence>
<evidence type="ECO:0000256" key="4">
    <source>
        <dbReference type="ARBA" id="ARBA00022989"/>
    </source>
</evidence>
<feature type="transmembrane region" description="Helical" evidence="6">
    <location>
        <begin position="180"/>
        <end position="203"/>
    </location>
</feature>
<name>A0AA43UBV1_9LACT</name>
<gene>
    <name evidence="7" type="ORF">Q4F26_02040</name>
</gene>
<comment type="subcellular location">
    <subcellularLocation>
        <location evidence="1">Cell membrane</location>
        <topology evidence="1">Multi-pass membrane protein</topology>
    </subcellularLocation>
</comment>
<evidence type="ECO:0000256" key="1">
    <source>
        <dbReference type="ARBA" id="ARBA00004651"/>
    </source>
</evidence>
<keyword evidence="3 6" id="KW-0812">Transmembrane</keyword>
<dbReference type="NCBIfam" id="TIGR00765">
    <property type="entry name" value="yihY_not_rbn"/>
    <property type="match status" value="1"/>
</dbReference>
<evidence type="ECO:0000313" key="8">
    <source>
        <dbReference type="Proteomes" id="UP001171751"/>
    </source>
</evidence>
<keyword evidence="2" id="KW-1003">Cell membrane</keyword>
<dbReference type="InterPro" id="IPR017039">
    <property type="entry name" value="Virul_fac_BrkB"/>
</dbReference>
<dbReference type="PANTHER" id="PTHR30213:SF0">
    <property type="entry name" value="UPF0761 MEMBRANE PROTEIN YIHY"/>
    <property type="match status" value="1"/>
</dbReference>